<dbReference type="InterPro" id="IPR029057">
    <property type="entry name" value="PRTase-like"/>
</dbReference>
<evidence type="ECO:0000313" key="2">
    <source>
        <dbReference type="EMBL" id="MEB3102337.1"/>
    </source>
</evidence>
<dbReference type="PROSITE" id="PS01102">
    <property type="entry name" value="ZF_DKSA_1"/>
    <property type="match status" value="1"/>
</dbReference>
<dbReference type="EMBL" id="JAYJLD010000016">
    <property type="protein sequence ID" value="MEB3102337.1"/>
    <property type="molecule type" value="Genomic_DNA"/>
</dbReference>
<evidence type="ECO:0000313" key="3">
    <source>
        <dbReference type="Proteomes" id="UP001310386"/>
    </source>
</evidence>
<dbReference type="RefSeq" id="WP_371754460.1">
    <property type="nucleotide sequence ID" value="NZ_JAYJLD010000016.1"/>
</dbReference>
<reference evidence="2" key="1">
    <citation type="submission" date="2023-12" db="EMBL/GenBank/DDBJ databases">
        <title>Fervidustalea candida gen. nov., sp. nov., a novel member of the family Paenibacillaceae isolated from a geothermal area.</title>
        <authorList>
            <person name="Li W.-J."/>
            <person name="Jiao J.-Y."/>
            <person name="Chen Y."/>
        </authorList>
    </citation>
    <scope>NUCLEOTIDE SEQUENCE</scope>
    <source>
        <strain evidence="2">SYSU GA230002</strain>
    </source>
</reference>
<dbReference type="Proteomes" id="UP001310386">
    <property type="component" value="Unassembled WGS sequence"/>
</dbReference>
<keyword evidence="3" id="KW-1185">Reference proteome</keyword>
<dbReference type="InterPro" id="IPR020458">
    <property type="entry name" value="Znf_DskA_TraR_CS"/>
</dbReference>
<evidence type="ECO:0000256" key="1">
    <source>
        <dbReference type="ARBA" id="ARBA00008007"/>
    </source>
</evidence>
<dbReference type="PANTHER" id="PTHR47505">
    <property type="entry name" value="DNA UTILIZATION PROTEIN YHGH"/>
    <property type="match status" value="1"/>
</dbReference>
<dbReference type="Gene3D" id="3.40.50.2020">
    <property type="match status" value="1"/>
</dbReference>
<comment type="similarity">
    <text evidence="1">Belongs to the ComF/GntX family.</text>
</comment>
<dbReference type="PROSITE" id="PS50096">
    <property type="entry name" value="IQ"/>
    <property type="match status" value="1"/>
</dbReference>
<dbReference type="InterPro" id="IPR000836">
    <property type="entry name" value="PRTase_dom"/>
</dbReference>
<dbReference type="InterPro" id="IPR051910">
    <property type="entry name" value="ComF/GntX_DNA_util-trans"/>
</dbReference>
<organism evidence="2 3">
    <name type="scientific">Ferviditalea candida</name>
    <dbReference type="NCBI Taxonomy" id="3108399"/>
    <lineage>
        <taxon>Bacteria</taxon>
        <taxon>Bacillati</taxon>
        <taxon>Bacillota</taxon>
        <taxon>Bacilli</taxon>
        <taxon>Bacillales</taxon>
        <taxon>Paenibacillaceae</taxon>
        <taxon>Ferviditalea</taxon>
    </lineage>
</organism>
<dbReference type="PANTHER" id="PTHR47505:SF1">
    <property type="entry name" value="DNA UTILIZATION PROTEIN YHGH"/>
    <property type="match status" value="1"/>
</dbReference>
<proteinExistence type="inferred from homology"/>
<sequence length="250" mass="28415">MRIGRFLQKIYRFLESLPAVPSRACVCCGKTASGHTESGALCETCSSQIPWIRAVSCPVCGRAEECPDCVRREQSHLVLHRSAVRYNAAMKGWLARYKYRGDERLAPLFAEMAAHAFRMLLQEAGEHELRSACFTFIPLSRERFEERGFNQSEQLARRLGGIFGLPVVPMLERGRHTQKQSFKTRRERLLDLKGAFNFNLPESFERKHFPNGPIILVDDVYTTGSTLNECAAVIRSQLDVEVYGLTWARA</sequence>
<name>A0ABU5ZJE8_9BACL</name>
<dbReference type="SUPFAM" id="SSF53271">
    <property type="entry name" value="PRTase-like"/>
    <property type="match status" value="1"/>
</dbReference>
<accession>A0ABU5ZJE8</accession>
<protein>
    <submittedName>
        <fullName evidence="2">ComF family protein</fullName>
    </submittedName>
</protein>
<gene>
    <name evidence="2" type="ORF">VF724_11765</name>
</gene>
<dbReference type="CDD" id="cd06223">
    <property type="entry name" value="PRTases_typeI"/>
    <property type="match status" value="1"/>
</dbReference>
<comment type="caution">
    <text evidence="2">The sequence shown here is derived from an EMBL/GenBank/DDBJ whole genome shotgun (WGS) entry which is preliminary data.</text>
</comment>